<sequence>MASLCVAEIGRTSWAVAGGVAKLIVLAIWDDWAALEPGKQGLGGHRSSVVGRRLEQCDELCSSSRFLLLPVQFEHQHDWVVLVAVARPSARTTHAAKEQQRRVAAPRTRLAHGTFAHRRLNGAG</sequence>
<accession>A0A067SVY4</accession>
<gene>
    <name evidence="1" type="ORF">GALMADRAFT_144387</name>
</gene>
<organism evidence="1 2">
    <name type="scientific">Galerina marginata (strain CBS 339.88)</name>
    <dbReference type="NCBI Taxonomy" id="685588"/>
    <lineage>
        <taxon>Eukaryota</taxon>
        <taxon>Fungi</taxon>
        <taxon>Dikarya</taxon>
        <taxon>Basidiomycota</taxon>
        <taxon>Agaricomycotina</taxon>
        <taxon>Agaricomycetes</taxon>
        <taxon>Agaricomycetidae</taxon>
        <taxon>Agaricales</taxon>
        <taxon>Agaricineae</taxon>
        <taxon>Strophariaceae</taxon>
        <taxon>Galerina</taxon>
    </lineage>
</organism>
<reference evidence="2" key="1">
    <citation type="journal article" date="2014" name="Proc. Natl. Acad. Sci. U.S.A.">
        <title>Extensive sampling of basidiomycete genomes demonstrates inadequacy of the white-rot/brown-rot paradigm for wood decay fungi.</title>
        <authorList>
            <person name="Riley R."/>
            <person name="Salamov A.A."/>
            <person name="Brown D.W."/>
            <person name="Nagy L.G."/>
            <person name="Floudas D."/>
            <person name="Held B.W."/>
            <person name="Levasseur A."/>
            <person name="Lombard V."/>
            <person name="Morin E."/>
            <person name="Otillar R."/>
            <person name="Lindquist E.A."/>
            <person name="Sun H."/>
            <person name="LaButti K.M."/>
            <person name="Schmutz J."/>
            <person name="Jabbour D."/>
            <person name="Luo H."/>
            <person name="Baker S.E."/>
            <person name="Pisabarro A.G."/>
            <person name="Walton J.D."/>
            <person name="Blanchette R.A."/>
            <person name="Henrissat B."/>
            <person name="Martin F."/>
            <person name="Cullen D."/>
            <person name="Hibbett D.S."/>
            <person name="Grigoriev I.V."/>
        </authorList>
    </citation>
    <scope>NUCLEOTIDE SEQUENCE [LARGE SCALE GENOMIC DNA]</scope>
    <source>
        <strain evidence="2">CBS 339.88</strain>
    </source>
</reference>
<dbReference type="HOGENOM" id="CLU_2004100_0_0_1"/>
<keyword evidence="2" id="KW-1185">Reference proteome</keyword>
<name>A0A067SVY4_GALM3</name>
<dbReference type="Proteomes" id="UP000027222">
    <property type="component" value="Unassembled WGS sequence"/>
</dbReference>
<evidence type="ECO:0000313" key="1">
    <source>
        <dbReference type="EMBL" id="KDR70918.1"/>
    </source>
</evidence>
<dbReference type="AlphaFoldDB" id="A0A067SVY4"/>
<proteinExistence type="predicted"/>
<evidence type="ECO:0000313" key="2">
    <source>
        <dbReference type="Proteomes" id="UP000027222"/>
    </source>
</evidence>
<protein>
    <submittedName>
        <fullName evidence="1">Uncharacterized protein</fullName>
    </submittedName>
</protein>
<dbReference type="EMBL" id="KL142395">
    <property type="protein sequence ID" value="KDR70918.1"/>
    <property type="molecule type" value="Genomic_DNA"/>
</dbReference>